<dbReference type="Pfam" id="PF01344">
    <property type="entry name" value="Kelch_1"/>
    <property type="match status" value="2"/>
</dbReference>
<proteinExistence type="predicted"/>
<dbReference type="AlphaFoldDB" id="A0A0A9G7D2"/>
<dbReference type="PANTHER" id="PTHR46034:SF42">
    <property type="entry name" value="OS01G0165200 PROTEIN"/>
    <property type="match status" value="1"/>
</dbReference>
<evidence type="ECO:0000313" key="1">
    <source>
        <dbReference type="EMBL" id="JAE19374.1"/>
    </source>
</evidence>
<dbReference type="SMART" id="SM00612">
    <property type="entry name" value="Kelch"/>
    <property type="match status" value="2"/>
</dbReference>
<dbReference type="InterPro" id="IPR006652">
    <property type="entry name" value="Kelch_1"/>
</dbReference>
<dbReference type="InterPro" id="IPR044832">
    <property type="entry name" value="NRP-like"/>
</dbReference>
<reference evidence="1" key="2">
    <citation type="journal article" date="2015" name="Data Brief">
        <title>Shoot transcriptome of the giant reed, Arundo donax.</title>
        <authorList>
            <person name="Barrero R.A."/>
            <person name="Guerrero F.D."/>
            <person name="Moolhuijzen P."/>
            <person name="Goolsby J.A."/>
            <person name="Tidwell J."/>
            <person name="Bellgard S.E."/>
            <person name="Bellgard M.I."/>
        </authorList>
    </citation>
    <scope>NUCLEOTIDE SEQUENCE</scope>
    <source>
        <tissue evidence="1">Shoot tissue taken approximately 20 cm above the soil surface</tissue>
    </source>
</reference>
<protein>
    <submittedName>
        <fullName evidence="1">Uncharacterized protein</fullName>
    </submittedName>
</protein>
<sequence length="108" mass="11382">MSARRGSHSVAVLGEALYAVGGHDGNSLASTVEIFDLRANLWRIGSPFSVARGYGCTVALNDNLYLIGGVNDAGETIKTVEVYNESQGWSISGCETIGRRAFACAIVV</sequence>
<dbReference type="Gene3D" id="2.120.10.80">
    <property type="entry name" value="Kelch-type beta propeller"/>
    <property type="match status" value="1"/>
</dbReference>
<dbReference type="PANTHER" id="PTHR46034">
    <property type="match status" value="1"/>
</dbReference>
<dbReference type="SUPFAM" id="SSF117281">
    <property type="entry name" value="Kelch motif"/>
    <property type="match status" value="1"/>
</dbReference>
<name>A0A0A9G7D2_ARUDO</name>
<reference evidence="1" key="1">
    <citation type="submission" date="2014-09" db="EMBL/GenBank/DDBJ databases">
        <authorList>
            <person name="Magalhaes I.L.F."/>
            <person name="Oliveira U."/>
            <person name="Santos F.R."/>
            <person name="Vidigal T.H.D.A."/>
            <person name="Brescovit A.D."/>
            <person name="Santos A.J."/>
        </authorList>
    </citation>
    <scope>NUCLEOTIDE SEQUENCE</scope>
    <source>
        <tissue evidence="1">Shoot tissue taken approximately 20 cm above the soil surface</tissue>
    </source>
</reference>
<dbReference type="GO" id="GO:0034976">
    <property type="term" value="P:response to endoplasmic reticulum stress"/>
    <property type="evidence" value="ECO:0007669"/>
    <property type="project" value="InterPro"/>
</dbReference>
<accession>A0A0A9G7D2</accession>
<dbReference type="InterPro" id="IPR015915">
    <property type="entry name" value="Kelch-typ_b-propeller"/>
</dbReference>
<organism evidence="1">
    <name type="scientific">Arundo donax</name>
    <name type="common">Giant reed</name>
    <name type="synonym">Donax arundinaceus</name>
    <dbReference type="NCBI Taxonomy" id="35708"/>
    <lineage>
        <taxon>Eukaryota</taxon>
        <taxon>Viridiplantae</taxon>
        <taxon>Streptophyta</taxon>
        <taxon>Embryophyta</taxon>
        <taxon>Tracheophyta</taxon>
        <taxon>Spermatophyta</taxon>
        <taxon>Magnoliopsida</taxon>
        <taxon>Liliopsida</taxon>
        <taxon>Poales</taxon>
        <taxon>Poaceae</taxon>
        <taxon>PACMAD clade</taxon>
        <taxon>Arundinoideae</taxon>
        <taxon>Arundineae</taxon>
        <taxon>Arundo</taxon>
    </lineage>
</organism>
<dbReference type="EMBL" id="GBRH01178522">
    <property type="protein sequence ID" value="JAE19374.1"/>
    <property type="molecule type" value="Transcribed_RNA"/>
</dbReference>